<evidence type="ECO:0000313" key="4">
    <source>
        <dbReference type="Proteomes" id="UP000245999"/>
    </source>
</evidence>
<dbReference type="EMBL" id="CP029145">
    <property type="protein sequence ID" value="AWM35226.1"/>
    <property type="molecule type" value="Genomic_DNA"/>
</dbReference>
<dbReference type="Gene3D" id="3.40.50.1110">
    <property type="entry name" value="SGNH hydrolase"/>
    <property type="match status" value="1"/>
</dbReference>
<reference evidence="4" key="1">
    <citation type="submission" date="2018-04" db="EMBL/GenBank/DDBJ databases">
        <title>Complete genome of Antarctic heterotrophic bacterium Hymenobacter nivis.</title>
        <authorList>
            <person name="Terashima M."/>
        </authorList>
    </citation>
    <scope>NUCLEOTIDE SEQUENCE [LARGE SCALE GENOMIC DNA]</scope>
    <source>
        <strain evidence="4">NBRC 111535</strain>
    </source>
</reference>
<dbReference type="Proteomes" id="UP000245999">
    <property type="component" value="Chromosome"/>
</dbReference>
<gene>
    <name evidence="3" type="ORF">DDQ68_22125</name>
</gene>
<feature type="compositionally biased region" description="Basic residues" evidence="1">
    <location>
        <begin position="340"/>
        <end position="355"/>
    </location>
</feature>
<dbReference type="SUPFAM" id="SSF52266">
    <property type="entry name" value="SGNH hydrolase"/>
    <property type="match status" value="1"/>
</dbReference>
<name>A0A2Z3GUU6_9BACT</name>
<dbReference type="AlphaFoldDB" id="A0A2Z3GUU6"/>
<dbReference type="GO" id="GO:0016788">
    <property type="term" value="F:hydrolase activity, acting on ester bonds"/>
    <property type="evidence" value="ECO:0007669"/>
    <property type="project" value="UniProtKB-ARBA"/>
</dbReference>
<protein>
    <submittedName>
        <fullName evidence="3">PEP-CTERM sorting domain-containing protein</fullName>
    </submittedName>
</protein>
<feature type="signal peptide" evidence="2">
    <location>
        <begin position="1"/>
        <end position="41"/>
    </location>
</feature>
<evidence type="ECO:0000313" key="3">
    <source>
        <dbReference type="EMBL" id="AWM35226.1"/>
    </source>
</evidence>
<organism evidence="3 4">
    <name type="scientific">Hymenobacter nivis</name>
    <dbReference type="NCBI Taxonomy" id="1850093"/>
    <lineage>
        <taxon>Bacteria</taxon>
        <taxon>Pseudomonadati</taxon>
        <taxon>Bacteroidota</taxon>
        <taxon>Cytophagia</taxon>
        <taxon>Cytophagales</taxon>
        <taxon>Hymenobacteraceae</taxon>
        <taxon>Hymenobacter</taxon>
    </lineage>
</organism>
<feature type="chain" id="PRO_5016399783" evidence="2">
    <location>
        <begin position="42"/>
        <end position="355"/>
    </location>
</feature>
<keyword evidence="4" id="KW-1185">Reference proteome</keyword>
<keyword evidence="2" id="KW-0732">Signal</keyword>
<feature type="region of interest" description="Disordered" evidence="1">
    <location>
        <begin position="336"/>
        <end position="355"/>
    </location>
</feature>
<proteinExistence type="predicted"/>
<sequence length="355" mass="38062">MAATFGATLTVLPMRFFSWRFPALSLAAGAALLLHGPAAGAQDRPQVGAPVHILFVGNSFTHGAHLPVQQYNAAAVTDENYGQPKGTPRQGNPPELGPWGGIPGIFKKLADEAGLNYDVHSETLSGQTLKFHYDNALSVINQPRWQAVVLQEYSTGPLPARRSGKRAEFYDYGTRLEQAVHQANPAARVYLYETWARADLTYPPDKPYSGQPVDSMTADLHAGYYGLAAANGHFAGVAPAGDTWLRAIQTGVAMPNPYAPAAGQLDLWTNDHYHPSPQGAYLNACVLLATIAGYDPRALGPQEQAAADLNIAPPDAVALQRLAYEQVRAAPPAEAIPSHGKLRSKHKRAKAVLAH</sequence>
<accession>A0A2Z3GUU6</accession>
<evidence type="ECO:0000256" key="2">
    <source>
        <dbReference type="SAM" id="SignalP"/>
    </source>
</evidence>
<dbReference type="InterPro" id="IPR036514">
    <property type="entry name" value="SGNH_hydro_sf"/>
</dbReference>
<dbReference type="KEGG" id="hnv:DDQ68_22125"/>
<evidence type="ECO:0000256" key="1">
    <source>
        <dbReference type="SAM" id="MobiDB-lite"/>
    </source>
</evidence>
<dbReference type="OrthoDB" id="7443339at2"/>